<dbReference type="PANTHER" id="PTHR30349">
    <property type="entry name" value="PHAGE INTEGRASE-RELATED"/>
    <property type="match status" value="1"/>
</dbReference>
<dbReference type="InterPro" id="IPR004107">
    <property type="entry name" value="Integrase_SAM-like_N"/>
</dbReference>
<dbReference type="Pfam" id="PF00589">
    <property type="entry name" value="Phage_integrase"/>
    <property type="match status" value="1"/>
</dbReference>
<evidence type="ECO:0000313" key="7">
    <source>
        <dbReference type="EMBL" id="MFC7303199.1"/>
    </source>
</evidence>
<dbReference type="InterPro" id="IPR011010">
    <property type="entry name" value="DNA_brk_join_enz"/>
</dbReference>
<accession>A0ABW2JB14</accession>
<dbReference type="PANTHER" id="PTHR30349:SF81">
    <property type="entry name" value="TYROSINE RECOMBINASE XERC"/>
    <property type="match status" value="1"/>
</dbReference>
<evidence type="ECO:0000256" key="2">
    <source>
        <dbReference type="ARBA" id="ARBA00023125"/>
    </source>
</evidence>
<gene>
    <name evidence="7" type="ORF">ACFQVC_03075</name>
</gene>
<dbReference type="Gene3D" id="1.10.150.130">
    <property type="match status" value="1"/>
</dbReference>
<evidence type="ECO:0000313" key="8">
    <source>
        <dbReference type="Proteomes" id="UP001596523"/>
    </source>
</evidence>
<evidence type="ECO:0000259" key="5">
    <source>
        <dbReference type="PROSITE" id="PS51898"/>
    </source>
</evidence>
<dbReference type="Proteomes" id="UP001596523">
    <property type="component" value="Unassembled WGS sequence"/>
</dbReference>
<dbReference type="RefSeq" id="WP_381827074.1">
    <property type="nucleotide sequence ID" value="NZ_JBHTCF010000001.1"/>
</dbReference>
<dbReference type="Gene3D" id="1.10.443.10">
    <property type="entry name" value="Intergrase catalytic core"/>
    <property type="match status" value="1"/>
</dbReference>
<dbReference type="Pfam" id="PF02899">
    <property type="entry name" value="Phage_int_SAM_1"/>
    <property type="match status" value="1"/>
</dbReference>
<dbReference type="CDD" id="cd00397">
    <property type="entry name" value="DNA_BRE_C"/>
    <property type="match status" value="1"/>
</dbReference>
<dbReference type="PROSITE" id="PS51900">
    <property type="entry name" value="CB"/>
    <property type="match status" value="1"/>
</dbReference>
<reference evidence="8" key="1">
    <citation type="journal article" date="2019" name="Int. J. Syst. Evol. Microbiol.">
        <title>The Global Catalogue of Microorganisms (GCM) 10K type strain sequencing project: providing services to taxonomists for standard genome sequencing and annotation.</title>
        <authorList>
            <consortium name="The Broad Institute Genomics Platform"/>
            <consortium name="The Broad Institute Genome Sequencing Center for Infectious Disease"/>
            <person name="Wu L."/>
            <person name="Ma J."/>
        </authorList>
    </citation>
    <scope>NUCLEOTIDE SEQUENCE [LARGE SCALE GENOMIC DNA]</scope>
    <source>
        <strain evidence="8">SYNS20</strain>
    </source>
</reference>
<evidence type="ECO:0000256" key="1">
    <source>
        <dbReference type="ARBA" id="ARBA00022908"/>
    </source>
</evidence>
<evidence type="ECO:0000259" key="6">
    <source>
        <dbReference type="PROSITE" id="PS51900"/>
    </source>
</evidence>
<evidence type="ECO:0000256" key="3">
    <source>
        <dbReference type="ARBA" id="ARBA00023172"/>
    </source>
</evidence>
<dbReference type="InterPro" id="IPR010998">
    <property type="entry name" value="Integrase_recombinase_N"/>
</dbReference>
<keyword evidence="3" id="KW-0233">DNA recombination</keyword>
<dbReference type="PROSITE" id="PS51898">
    <property type="entry name" value="TYR_RECOMBINASE"/>
    <property type="match status" value="1"/>
</dbReference>
<name>A0ABW2JB14_9ACTN</name>
<keyword evidence="2 4" id="KW-0238">DNA-binding</keyword>
<dbReference type="InterPro" id="IPR050090">
    <property type="entry name" value="Tyrosine_recombinase_XerCD"/>
</dbReference>
<keyword evidence="8" id="KW-1185">Reference proteome</keyword>
<comment type="caution">
    <text evidence="7">The sequence shown here is derived from an EMBL/GenBank/DDBJ whole genome shotgun (WGS) entry which is preliminary data.</text>
</comment>
<evidence type="ECO:0000256" key="4">
    <source>
        <dbReference type="PROSITE-ProRule" id="PRU01248"/>
    </source>
</evidence>
<dbReference type="SUPFAM" id="SSF56349">
    <property type="entry name" value="DNA breaking-rejoining enzymes"/>
    <property type="match status" value="1"/>
</dbReference>
<dbReference type="InterPro" id="IPR002104">
    <property type="entry name" value="Integrase_catalytic"/>
</dbReference>
<proteinExistence type="predicted"/>
<feature type="domain" description="Core-binding (CB)" evidence="6">
    <location>
        <begin position="17"/>
        <end position="112"/>
    </location>
</feature>
<keyword evidence="1" id="KW-0229">DNA integration</keyword>
<dbReference type="InterPro" id="IPR044068">
    <property type="entry name" value="CB"/>
</dbReference>
<organism evidence="7 8">
    <name type="scientific">Streptomyces monticola</name>
    <dbReference type="NCBI Taxonomy" id="2666263"/>
    <lineage>
        <taxon>Bacteria</taxon>
        <taxon>Bacillati</taxon>
        <taxon>Actinomycetota</taxon>
        <taxon>Actinomycetes</taxon>
        <taxon>Kitasatosporales</taxon>
        <taxon>Streptomycetaceae</taxon>
        <taxon>Streptomyces</taxon>
    </lineage>
</organism>
<feature type="domain" description="Tyr recombinase" evidence="5">
    <location>
        <begin position="145"/>
        <end position="329"/>
    </location>
</feature>
<protein>
    <submittedName>
        <fullName evidence="7">Tyrosine-type recombinase/integrase</fullName>
    </submittedName>
</protein>
<dbReference type="EMBL" id="JBHTCF010000001">
    <property type="protein sequence ID" value="MFC7303199.1"/>
    <property type="molecule type" value="Genomic_DNA"/>
</dbReference>
<sequence length="351" mass="39648">MFVTVMSEKWPVLGRHERAAEWLQIWTDLGRAPRTIDAYARGLAEFLTVCERDGIDPVAANRSHIAVFVRELRSRPGRGGANVLVMDSGAGLSNATMQQRLVPVRLFFDFLVEEGVRESNPVGRGRYTPGGGRGGAERGLVPRMEKLPWIPAEAEWLRILEFFRAEPVRNRGMIALAYDAALRREELCSLRTDDIDPAHRTLRVRAETTKTRRERMVPYSASTGVLLGEYLRHRATLSRARGPLFLSESRRNLAQPLALWTWSKVVRRLALAADVPRFSTHTTRHLCLTDLARMGWEVHAIASFAGHRSTESTLRYIHLSGRELSARLNASMSHLHAWRLETLTGTERGGR</sequence>
<dbReference type="InterPro" id="IPR013762">
    <property type="entry name" value="Integrase-like_cat_sf"/>
</dbReference>